<evidence type="ECO:0000256" key="2">
    <source>
        <dbReference type="HAMAP-Rule" id="MF_00984"/>
    </source>
</evidence>
<sequence length="186" mass="20890">MLIGNLTRDPELRYTPSGTAVCSFRVATNRSWTPSDGSERKEETEFHRIVAWNKLAELCSQLLVKGRKVYVEGRLQTRSWETPEGDKKYITEVVSEDMVVLDSRRALEEREGQPAEEKEETKAEETKAEEPEAESVEKRAVEAKGEEAAPSKKATKQKGKAEGEETAEKAKEEADSGEIDVDDIPF</sequence>
<protein>
    <recommendedName>
        <fullName evidence="2 3">Single-stranded DNA-binding protein</fullName>
        <shortName evidence="2">SSB</shortName>
    </recommendedName>
</protein>
<dbReference type="PANTHER" id="PTHR10302">
    <property type="entry name" value="SINGLE-STRANDED DNA-BINDING PROTEIN"/>
    <property type="match status" value="1"/>
</dbReference>
<dbReference type="GO" id="GO:0006260">
    <property type="term" value="P:DNA replication"/>
    <property type="evidence" value="ECO:0007669"/>
    <property type="project" value="InterPro"/>
</dbReference>
<dbReference type="GO" id="GO:0003697">
    <property type="term" value="F:single-stranded DNA binding"/>
    <property type="evidence" value="ECO:0007669"/>
    <property type="project" value="UniProtKB-UniRule"/>
</dbReference>
<dbReference type="InterPro" id="IPR012340">
    <property type="entry name" value="NA-bd_OB-fold"/>
</dbReference>
<comment type="caution">
    <text evidence="2">Lacks conserved residue(s) required for the propagation of feature annotation.</text>
</comment>
<dbReference type="EMBL" id="MHCN01000009">
    <property type="protein sequence ID" value="OGY22074.1"/>
    <property type="molecule type" value="Genomic_DNA"/>
</dbReference>
<dbReference type="AlphaFoldDB" id="A0A1G1W3B8"/>
<dbReference type="Proteomes" id="UP000176299">
    <property type="component" value="Unassembled WGS sequence"/>
</dbReference>
<dbReference type="PROSITE" id="PS50935">
    <property type="entry name" value="SSB"/>
    <property type="match status" value="1"/>
</dbReference>
<evidence type="ECO:0000256" key="4">
    <source>
        <dbReference type="SAM" id="MobiDB-lite"/>
    </source>
</evidence>
<dbReference type="InterPro" id="IPR000424">
    <property type="entry name" value="Primosome_PriB/ssb"/>
</dbReference>
<dbReference type="STRING" id="1802591.A2113_02600"/>
<name>A0A1G1W3B8_9BACT</name>
<proteinExistence type="inferred from homology"/>
<dbReference type="InterPro" id="IPR011344">
    <property type="entry name" value="ssDNA-bd"/>
</dbReference>
<gene>
    <name evidence="5" type="ORF">A2113_02600</name>
</gene>
<dbReference type="GO" id="GO:0009295">
    <property type="term" value="C:nucleoid"/>
    <property type="evidence" value="ECO:0007669"/>
    <property type="project" value="TreeGrafter"/>
</dbReference>
<dbReference type="PANTHER" id="PTHR10302:SF27">
    <property type="entry name" value="SINGLE-STRANDED DNA-BINDING PROTEIN"/>
    <property type="match status" value="1"/>
</dbReference>
<comment type="caution">
    <text evidence="5">The sequence shown here is derived from an EMBL/GenBank/DDBJ whole genome shotgun (WGS) entry which is preliminary data.</text>
</comment>
<feature type="compositionally biased region" description="Basic and acidic residues" evidence="4">
    <location>
        <begin position="159"/>
        <end position="174"/>
    </location>
</feature>
<organism evidence="5 6">
    <name type="scientific">Candidatus Woykebacteria bacterium GWA1_44_8</name>
    <dbReference type="NCBI Taxonomy" id="1802591"/>
    <lineage>
        <taxon>Bacteria</taxon>
        <taxon>Candidatus Woykeibacteriota</taxon>
    </lineage>
</organism>
<comment type="subunit">
    <text evidence="2">Homotetramer.</text>
</comment>
<dbReference type="SUPFAM" id="SSF50249">
    <property type="entry name" value="Nucleic acid-binding proteins"/>
    <property type="match status" value="1"/>
</dbReference>
<evidence type="ECO:0000313" key="5">
    <source>
        <dbReference type="EMBL" id="OGY22074.1"/>
    </source>
</evidence>
<evidence type="ECO:0000256" key="1">
    <source>
        <dbReference type="ARBA" id="ARBA00023125"/>
    </source>
</evidence>
<feature type="region of interest" description="Disordered" evidence="4">
    <location>
        <begin position="104"/>
        <end position="186"/>
    </location>
</feature>
<dbReference type="NCBIfam" id="TIGR00621">
    <property type="entry name" value="ssb"/>
    <property type="match status" value="1"/>
</dbReference>
<dbReference type="HAMAP" id="MF_00984">
    <property type="entry name" value="SSB"/>
    <property type="match status" value="1"/>
</dbReference>
<dbReference type="CDD" id="cd04496">
    <property type="entry name" value="SSB_OBF"/>
    <property type="match status" value="1"/>
</dbReference>
<dbReference type="Gene3D" id="2.40.50.140">
    <property type="entry name" value="Nucleic acid-binding proteins"/>
    <property type="match status" value="1"/>
</dbReference>
<feature type="compositionally biased region" description="Basic and acidic residues" evidence="4">
    <location>
        <begin position="104"/>
        <end position="150"/>
    </location>
</feature>
<evidence type="ECO:0000313" key="6">
    <source>
        <dbReference type="Proteomes" id="UP000176299"/>
    </source>
</evidence>
<reference evidence="5 6" key="1">
    <citation type="journal article" date="2016" name="Nat. Commun.">
        <title>Thousands of microbial genomes shed light on interconnected biogeochemical processes in an aquifer system.</title>
        <authorList>
            <person name="Anantharaman K."/>
            <person name="Brown C.T."/>
            <person name="Hug L.A."/>
            <person name="Sharon I."/>
            <person name="Castelle C.J."/>
            <person name="Probst A.J."/>
            <person name="Thomas B.C."/>
            <person name="Singh A."/>
            <person name="Wilkins M.J."/>
            <person name="Karaoz U."/>
            <person name="Brodie E.L."/>
            <person name="Williams K.H."/>
            <person name="Hubbard S.S."/>
            <person name="Banfield J.F."/>
        </authorList>
    </citation>
    <scope>NUCLEOTIDE SEQUENCE [LARGE SCALE GENOMIC DNA]</scope>
</reference>
<keyword evidence="1 2" id="KW-0238">DNA-binding</keyword>
<evidence type="ECO:0000256" key="3">
    <source>
        <dbReference type="RuleBase" id="RU000524"/>
    </source>
</evidence>
<feature type="compositionally biased region" description="Acidic residues" evidence="4">
    <location>
        <begin position="175"/>
        <end position="186"/>
    </location>
</feature>
<accession>A0A1G1W3B8</accession>
<dbReference type="Pfam" id="PF00436">
    <property type="entry name" value="SSB"/>
    <property type="match status" value="1"/>
</dbReference>